<evidence type="ECO:0000313" key="1">
    <source>
        <dbReference type="EMBL" id="KZV22155.1"/>
    </source>
</evidence>
<dbReference type="Proteomes" id="UP000250235">
    <property type="component" value="Unassembled WGS sequence"/>
</dbReference>
<accession>A0A2Z7AK16</accession>
<gene>
    <name evidence="1" type="ORF">F511_35945</name>
</gene>
<reference evidence="1 2" key="1">
    <citation type="journal article" date="2015" name="Proc. Natl. Acad. Sci. U.S.A.">
        <title>The resurrection genome of Boea hygrometrica: A blueprint for survival of dehydration.</title>
        <authorList>
            <person name="Xiao L."/>
            <person name="Yang G."/>
            <person name="Zhang L."/>
            <person name="Yang X."/>
            <person name="Zhao S."/>
            <person name="Ji Z."/>
            <person name="Zhou Q."/>
            <person name="Hu M."/>
            <person name="Wang Y."/>
            <person name="Chen M."/>
            <person name="Xu Y."/>
            <person name="Jin H."/>
            <person name="Xiao X."/>
            <person name="Hu G."/>
            <person name="Bao F."/>
            <person name="Hu Y."/>
            <person name="Wan P."/>
            <person name="Li L."/>
            <person name="Deng X."/>
            <person name="Kuang T."/>
            <person name="Xiang C."/>
            <person name="Zhu J.K."/>
            <person name="Oliver M.J."/>
            <person name="He Y."/>
        </authorList>
    </citation>
    <scope>NUCLEOTIDE SEQUENCE [LARGE SCALE GENOMIC DNA]</scope>
    <source>
        <strain evidence="2">cv. XS01</strain>
    </source>
</reference>
<dbReference type="EMBL" id="KV014437">
    <property type="protein sequence ID" value="KZV22155.1"/>
    <property type="molecule type" value="Genomic_DNA"/>
</dbReference>
<dbReference type="AlphaFoldDB" id="A0A2Z7AK16"/>
<organism evidence="1 2">
    <name type="scientific">Dorcoceras hygrometricum</name>
    <dbReference type="NCBI Taxonomy" id="472368"/>
    <lineage>
        <taxon>Eukaryota</taxon>
        <taxon>Viridiplantae</taxon>
        <taxon>Streptophyta</taxon>
        <taxon>Embryophyta</taxon>
        <taxon>Tracheophyta</taxon>
        <taxon>Spermatophyta</taxon>
        <taxon>Magnoliopsida</taxon>
        <taxon>eudicotyledons</taxon>
        <taxon>Gunneridae</taxon>
        <taxon>Pentapetalae</taxon>
        <taxon>asterids</taxon>
        <taxon>lamiids</taxon>
        <taxon>Lamiales</taxon>
        <taxon>Gesneriaceae</taxon>
        <taxon>Didymocarpoideae</taxon>
        <taxon>Trichosporeae</taxon>
        <taxon>Loxocarpinae</taxon>
        <taxon>Dorcoceras</taxon>
    </lineage>
</organism>
<proteinExistence type="predicted"/>
<keyword evidence="2" id="KW-1185">Reference proteome</keyword>
<protein>
    <submittedName>
        <fullName evidence="1">Uncharacterized protein</fullName>
    </submittedName>
</protein>
<name>A0A2Z7AK16_9LAMI</name>
<sequence>MRRVVNYHSSWARQRQVELLMRLLATGGGYCSLRLDNQLLAESITAFRSLDFLSSSPITLDCYCSSEPYFCRLLSFLAAVWSKIGSAGLVFSRAFD</sequence>
<evidence type="ECO:0000313" key="2">
    <source>
        <dbReference type="Proteomes" id="UP000250235"/>
    </source>
</evidence>